<accession>A0A0A8Y8P8</accession>
<name>A0A0A8Y8P8_ARUDO</name>
<reference evidence="1" key="1">
    <citation type="submission" date="2014-09" db="EMBL/GenBank/DDBJ databases">
        <authorList>
            <person name="Magalhaes I.L.F."/>
            <person name="Oliveira U."/>
            <person name="Santos F.R."/>
            <person name="Vidigal T.H.D.A."/>
            <person name="Brescovit A.D."/>
            <person name="Santos A.J."/>
        </authorList>
    </citation>
    <scope>NUCLEOTIDE SEQUENCE</scope>
    <source>
        <tissue evidence="1">Shoot tissue taken approximately 20 cm above the soil surface</tissue>
    </source>
</reference>
<dbReference type="PANTHER" id="PTHR42678">
    <property type="entry name" value="AMIDASE"/>
    <property type="match status" value="1"/>
</dbReference>
<evidence type="ECO:0008006" key="2">
    <source>
        <dbReference type="Google" id="ProtNLM"/>
    </source>
</evidence>
<dbReference type="SUPFAM" id="SSF75304">
    <property type="entry name" value="Amidase signature (AS) enzymes"/>
    <property type="match status" value="1"/>
</dbReference>
<reference evidence="1" key="2">
    <citation type="journal article" date="2015" name="Data Brief">
        <title>Shoot transcriptome of the giant reed, Arundo donax.</title>
        <authorList>
            <person name="Barrero R.A."/>
            <person name="Guerrero F.D."/>
            <person name="Moolhuijzen P."/>
            <person name="Goolsby J.A."/>
            <person name="Tidwell J."/>
            <person name="Bellgard S.E."/>
            <person name="Bellgard M.I."/>
        </authorList>
    </citation>
    <scope>NUCLEOTIDE SEQUENCE</scope>
    <source>
        <tissue evidence="1">Shoot tissue taken approximately 20 cm above the soil surface</tissue>
    </source>
</reference>
<dbReference type="PANTHER" id="PTHR42678:SF34">
    <property type="entry name" value="OS04G0183300 PROTEIN"/>
    <property type="match status" value="1"/>
</dbReference>
<dbReference type="Gene3D" id="3.90.1300.10">
    <property type="entry name" value="Amidase signature (AS) domain"/>
    <property type="match status" value="1"/>
</dbReference>
<dbReference type="EMBL" id="GBRH01276275">
    <property type="protein sequence ID" value="JAD21620.1"/>
    <property type="molecule type" value="Transcribed_RNA"/>
</dbReference>
<organism evidence="1">
    <name type="scientific">Arundo donax</name>
    <name type="common">Giant reed</name>
    <name type="synonym">Donax arundinaceus</name>
    <dbReference type="NCBI Taxonomy" id="35708"/>
    <lineage>
        <taxon>Eukaryota</taxon>
        <taxon>Viridiplantae</taxon>
        <taxon>Streptophyta</taxon>
        <taxon>Embryophyta</taxon>
        <taxon>Tracheophyta</taxon>
        <taxon>Spermatophyta</taxon>
        <taxon>Magnoliopsida</taxon>
        <taxon>Liliopsida</taxon>
        <taxon>Poales</taxon>
        <taxon>Poaceae</taxon>
        <taxon>PACMAD clade</taxon>
        <taxon>Arundinoideae</taxon>
        <taxon>Arundineae</taxon>
        <taxon>Arundo</taxon>
    </lineage>
</organism>
<dbReference type="InterPro" id="IPR036928">
    <property type="entry name" value="AS_sf"/>
</dbReference>
<dbReference type="AlphaFoldDB" id="A0A0A8Y8P8"/>
<sequence>MSGITVPAGYGRLGVPLGICFGGLKGYQPRLIEMAYEFEQATRVRMTPKFMP</sequence>
<proteinExistence type="predicted"/>
<evidence type="ECO:0000313" key="1">
    <source>
        <dbReference type="EMBL" id="JAD21620.1"/>
    </source>
</evidence>
<protein>
    <recommendedName>
        <fullName evidence="2">Amidase domain-containing protein</fullName>
    </recommendedName>
</protein>